<sequence length="121" mass="13545">MYIGAVAKQTGLSVKAIRLYEKKGLIQPPARHGRYRVYRAQDVEALKLIVEAKSLGVTLARLKDVIVYHDGELDWQRIGLFLTEVKQSLELEKQALEAKIAQAAQCLQSLHSCPKMLDSAL</sequence>
<dbReference type="PANTHER" id="PTHR30204">
    <property type="entry name" value="REDOX-CYCLING DRUG-SENSING TRANSCRIPTIONAL ACTIVATOR SOXR"/>
    <property type="match status" value="1"/>
</dbReference>
<dbReference type="InterPro" id="IPR009061">
    <property type="entry name" value="DNA-bd_dom_put_sf"/>
</dbReference>
<dbReference type="Gene3D" id="1.10.1660.10">
    <property type="match status" value="1"/>
</dbReference>
<protein>
    <submittedName>
        <fullName evidence="6">MerR family transcriptional regulator</fullName>
    </submittedName>
</protein>
<gene>
    <name evidence="6" type="ORF">NNL38_07365</name>
</gene>
<evidence type="ECO:0000313" key="7">
    <source>
        <dbReference type="Proteomes" id="UP001057998"/>
    </source>
</evidence>
<evidence type="ECO:0000313" key="6">
    <source>
        <dbReference type="EMBL" id="UTV29041.1"/>
    </source>
</evidence>
<evidence type="ECO:0000259" key="5">
    <source>
        <dbReference type="PROSITE" id="PS50937"/>
    </source>
</evidence>
<dbReference type="InterPro" id="IPR047057">
    <property type="entry name" value="MerR_fam"/>
</dbReference>
<dbReference type="PRINTS" id="PR00040">
    <property type="entry name" value="HTHMERR"/>
</dbReference>
<feature type="domain" description="HTH merR-type" evidence="5">
    <location>
        <begin position="1"/>
        <end position="68"/>
    </location>
</feature>
<keyword evidence="3" id="KW-0238">DNA-binding</keyword>
<evidence type="ECO:0000256" key="2">
    <source>
        <dbReference type="ARBA" id="ARBA00023015"/>
    </source>
</evidence>
<name>A0ABY5GIR4_9GAMM</name>
<reference evidence="6" key="1">
    <citation type="submission" date="2022-07" db="EMBL/GenBank/DDBJ databases">
        <title>Genome sequencing of Photobacterium atrarenae GJH2-4.</title>
        <authorList>
            <person name="Park S.-J."/>
        </authorList>
    </citation>
    <scope>NUCLEOTIDE SEQUENCE</scope>
    <source>
        <strain evidence="6">GJH2-4</strain>
    </source>
</reference>
<proteinExistence type="predicted"/>
<organism evidence="6 7">
    <name type="scientific">Photobacterium atrarenae</name>
    <dbReference type="NCBI Taxonomy" id="865757"/>
    <lineage>
        <taxon>Bacteria</taxon>
        <taxon>Pseudomonadati</taxon>
        <taxon>Pseudomonadota</taxon>
        <taxon>Gammaproteobacteria</taxon>
        <taxon>Vibrionales</taxon>
        <taxon>Vibrionaceae</taxon>
        <taxon>Photobacterium</taxon>
    </lineage>
</organism>
<dbReference type="RefSeq" id="WP_255390365.1">
    <property type="nucleotide sequence ID" value="NZ_CP101508.1"/>
</dbReference>
<dbReference type="SMART" id="SM00422">
    <property type="entry name" value="HTH_MERR"/>
    <property type="match status" value="1"/>
</dbReference>
<keyword evidence="2" id="KW-0805">Transcription regulation</keyword>
<evidence type="ECO:0000256" key="4">
    <source>
        <dbReference type="ARBA" id="ARBA00023163"/>
    </source>
</evidence>
<dbReference type="PROSITE" id="PS50937">
    <property type="entry name" value="HTH_MERR_2"/>
    <property type="match status" value="1"/>
</dbReference>
<dbReference type="PANTHER" id="PTHR30204:SF69">
    <property type="entry name" value="MERR-FAMILY TRANSCRIPTIONAL REGULATOR"/>
    <property type="match status" value="1"/>
</dbReference>
<keyword evidence="7" id="KW-1185">Reference proteome</keyword>
<dbReference type="InterPro" id="IPR000551">
    <property type="entry name" value="MerR-type_HTH_dom"/>
</dbReference>
<dbReference type="SUPFAM" id="SSF46955">
    <property type="entry name" value="Putative DNA-binding domain"/>
    <property type="match status" value="1"/>
</dbReference>
<keyword evidence="4" id="KW-0804">Transcription</keyword>
<evidence type="ECO:0000256" key="1">
    <source>
        <dbReference type="ARBA" id="ARBA00022491"/>
    </source>
</evidence>
<dbReference type="Proteomes" id="UP001057998">
    <property type="component" value="Chromosome 1"/>
</dbReference>
<evidence type="ECO:0000256" key="3">
    <source>
        <dbReference type="ARBA" id="ARBA00023125"/>
    </source>
</evidence>
<dbReference type="PROSITE" id="PS00552">
    <property type="entry name" value="HTH_MERR_1"/>
    <property type="match status" value="1"/>
</dbReference>
<dbReference type="Pfam" id="PF13411">
    <property type="entry name" value="MerR_1"/>
    <property type="match status" value="1"/>
</dbReference>
<keyword evidence="1" id="KW-0678">Repressor</keyword>
<accession>A0ABY5GIR4</accession>
<dbReference type="EMBL" id="CP101508">
    <property type="protein sequence ID" value="UTV29041.1"/>
    <property type="molecule type" value="Genomic_DNA"/>
</dbReference>